<evidence type="ECO:0000259" key="5">
    <source>
        <dbReference type="PROSITE" id="PS50977"/>
    </source>
</evidence>
<reference evidence="6 7" key="1">
    <citation type="submission" date="2020-07" db="EMBL/GenBank/DDBJ databases">
        <title>Sequencing the genomes of 1000 actinobacteria strains.</title>
        <authorList>
            <person name="Klenk H.-P."/>
        </authorList>
    </citation>
    <scope>NUCLEOTIDE SEQUENCE [LARGE SCALE GENOMIC DNA]</scope>
    <source>
        <strain evidence="6 7">DSM 103164</strain>
    </source>
</reference>
<name>A0A7Z0IKV8_9ACTN</name>
<gene>
    <name evidence="6" type="ORF">GGQ54_001560</name>
</gene>
<dbReference type="PANTHER" id="PTHR47506">
    <property type="entry name" value="TRANSCRIPTIONAL REGULATORY PROTEIN"/>
    <property type="match status" value="1"/>
</dbReference>
<evidence type="ECO:0000256" key="4">
    <source>
        <dbReference type="PROSITE-ProRule" id="PRU00335"/>
    </source>
</evidence>
<dbReference type="SUPFAM" id="SSF48498">
    <property type="entry name" value="Tetracyclin repressor-like, C-terminal domain"/>
    <property type="match status" value="1"/>
</dbReference>
<dbReference type="Proteomes" id="UP000527616">
    <property type="component" value="Unassembled WGS sequence"/>
</dbReference>
<feature type="domain" description="HTH tetR-type" evidence="5">
    <location>
        <begin position="6"/>
        <end position="66"/>
    </location>
</feature>
<dbReference type="SUPFAM" id="SSF46689">
    <property type="entry name" value="Homeodomain-like"/>
    <property type="match status" value="1"/>
</dbReference>
<evidence type="ECO:0000256" key="1">
    <source>
        <dbReference type="ARBA" id="ARBA00023015"/>
    </source>
</evidence>
<evidence type="ECO:0000256" key="2">
    <source>
        <dbReference type="ARBA" id="ARBA00023125"/>
    </source>
</evidence>
<dbReference type="InterPro" id="IPR001647">
    <property type="entry name" value="HTH_TetR"/>
</dbReference>
<evidence type="ECO:0000256" key="3">
    <source>
        <dbReference type="ARBA" id="ARBA00023163"/>
    </source>
</evidence>
<sequence length="218" mass="23822">MGRPPRHSRDELVGAAIGAFTDHGYAGLDVVALCDALGIGRSSFYHGFGDKDALFDEALRAYTAAGAAARERYRDSAAPAPRLLHHRLTSQLLAQYADENRRGCLVVNTALELGRSIERYARIIDADREGWVELYAELIARGQRQRHLRAELDPRVSAGLLHTAMAGLRVTARIAPEAQIVEQIDALITGWCTPSGSTTLTVGNDGHLLLEDPERTVR</sequence>
<keyword evidence="2 4" id="KW-0238">DNA-binding</keyword>
<dbReference type="Gene3D" id="1.10.10.60">
    <property type="entry name" value="Homeodomain-like"/>
    <property type="match status" value="1"/>
</dbReference>
<dbReference type="RefSeq" id="WP_179444883.1">
    <property type="nucleotide sequence ID" value="NZ_JACBZS010000001.1"/>
</dbReference>
<keyword evidence="1" id="KW-0805">Transcription regulation</keyword>
<dbReference type="GO" id="GO:0003677">
    <property type="term" value="F:DNA binding"/>
    <property type="evidence" value="ECO:0007669"/>
    <property type="project" value="UniProtKB-UniRule"/>
</dbReference>
<evidence type="ECO:0000313" key="6">
    <source>
        <dbReference type="EMBL" id="NYI71000.1"/>
    </source>
</evidence>
<proteinExistence type="predicted"/>
<organism evidence="6 7">
    <name type="scientific">Naumannella cuiyingiana</name>
    <dbReference type="NCBI Taxonomy" id="1347891"/>
    <lineage>
        <taxon>Bacteria</taxon>
        <taxon>Bacillati</taxon>
        <taxon>Actinomycetota</taxon>
        <taxon>Actinomycetes</taxon>
        <taxon>Propionibacteriales</taxon>
        <taxon>Propionibacteriaceae</taxon>
        <taxon>Naumannella</taxon>
    </lineage>
</organism>
<dbReference type="InterPro" id="IPR036271">
    <property type="entry name" value="Tet_transcr_reg_TetR-rel_C_sf"/>
</dbReference>
<dbReference type="PANTHER" id="PTHR47506:SF1">
    <property type="entry name" value="HTH-TYPE TRANSCRIPTIONAL REGULATOR YJDC"/>
    <property type="match status" value="1"/>
</dbReference>
<protein>
    <submittedName>
        <fullName evidence="6">TetR/AcrR family transcriptional repressor of nem operon</fullName>
    </submittedName>
</protein>
<dbReference type="Pfam" id="PF00440">
    <property type="entry name" value="TetR_N"/>
    <property type="match status" value="1"/>
</dbReference>
<dbReference type="PROSITE" id="PS50977">
    <property type="entry name" value="HTH_TETR_2"/>
    <property type="match status" value="1"/>
</dbReference>
<evidence type="ECO:0000313" key="7">
    <source>
        <dbReference type="Proteomes" id="UP000527616"/>
    </source>
</evidence>
<keyword evidence="3" id="KW-0804">Transcription</keyword>
<dbReference type="Pfam" id="PF16925">
    <property type="entry name" value="TetR_C_13"/>
    <property type="match status" value="1"/>
</dbReference>
<dbReference type="AlphaFoldDB" id="A0A7Z0IKV8"/>
<dbReference type="Gene3D" id="1.10.357.10">
    <property type="entry name" value="Tetracycline Repressor, domain 2"/>
    <property type="match status" value="1"/>
</dbReference>
<feature type="DNA-binding region" description="H-T-H motif" evidence="4">
    <location>
        <begin position="29"/>
        <end position="48"/>
    </location>
</feature>
<accession>A0A7Z0IKV8</accession>
<comment type="caution">
    <text evidence="6">The sequence shown here is derived from an EMBL/GenBank/DDBJ whole genome shotgun (WGS) entry which is preliminary data.</text>
</comment>
<dbReference type="InterPro" id="IPR009057">
    <property type="entry name" value="Homeodomain-like_sf"/>
</dbReference>
<keyword evidence="7" id="KW-1185">Reference proteome</keyword>
<dbReference type="InterPro" id="IPR011075">
    <property type="entry name" value="TetR_C"/>
</dbReference>
<dbReference type="EMBL" id="JACBZS010000001">
    <property type="protein sequence ID" value="NYI71000.1"/>
    <property type="molecule type" value="Genomic_DNA"/>
</dbReference>